<feature type="domain" description="WSC" evidence="2">
    <location>
        <begin position="360"/>
        <end position="417"/>
    </location>
</feature>
<dbReference type="EMBL" id="PDLN01000002">
    <property type="protein sequence ID" value="RDW92342.1"/>
    <property type="molecule type" value="Genomic_DNA"/>
</dbReference>
<dbReference type="PANTHER" id="PTHR35560:SF3">
    <property type="entry name" value="PEPTIDASE S9 PROLYL OLIGOPEPTIDASE CATALYTIC DOMAIN-CONTAINING PROTEIN"/>
    <property type="match status" value="1"/>
</dbReference>
<evidence type="ECO:0000256" key="1">
    <source>
        <dbReference type="SAM" id="SignalP"/>
    </source>
</evidence>
<protein>
    <recommendedName>
        <fullName evidence="2">WSC domain-containing protein</fullName>
    </recommendedName>
</protein>
<dbReference type="Proteomes" id="UP000256328">
    <property type="component" value="Unassembled WGS sequence"/>
</dbReference>
<evidence type="ECO:0000313" key="3">
    <source>
        <dbReference type="EMBL" id="RDW92342.1"/>
    </source>
</evidence>
<dbReference type="Pfam" id="PF01822">
    <property type="entry name" value="WSC"/>
    <property type="match status" value="1"/>
</dbReference>
<evidence type="ECO:0000313" key="4">
    <source>
        <dbReference type="Proteomes" id="UP000256328"/>
    </source>
</evidence>
<comment type="caution">
    <text evidence="3">The sequence shown here is derived from an EMBL/GenBank/DDBJ whole genome shotgun (WGS) entry which is preliminary data.</text>
</comment>
<name>A0A3D8T194_9HELO</name>
<organism evidence="3 4">
    <name type="scientific">Coleophoma crateriformis</name>
    <dbReference type="NCBI Taxonomy" id="565419"/>
    <lineage>
        <taxon>Eukaryota</taxon>
        <taxon>Fungi</taxon>
        <taxon>Dikarya</taxon>
        <taxon>Ascomycota</taxon>
        <taxon>Pezizomycotina</taxon>
        <taxon>Leotiomycetes</taxon>
        <taxon>Helotiales</taxon>
        <taxon>Dermateaceae</taxon>
        <taxon>Coleophoma</taxon>
    </lineage>
</organism>
<dbReference type="Gene3D" id="3.40.50.1820">
    <property type="entry name" value="alpha/beta hydrolase"/>
    <property type="match status" value="2"/>
</dbReference>
<feature type="chain" id="PRO_5017641571" description="WSC domain-containing protein" evidence="1">
    <location>
        <begin position="27"/>
        <end position="417"/>
    </location>
</feature>
<dbReference type="PROSITE" id="PS51212">
    <property type="entry name" value="WSC"/>
    <property type="match status" value="1"/>
</dbReference>
<reference evidence="3 4" key="1">
    <citation type="journal article" date="2018" name="IMA Fungus">
        <title>IMA Genome-F 9: Draft genome sequence of Annulohypoxylon stygium, Aspergillus mulundensis, Berkeleyomyces basicola (syn. Thielaviopsis basicola), Ceratocystis smalleyi, two Cercospora beticola strains, Coleophoma cylindrospora, Fusarium fracticaudum, Phialophora cf. hyalina, and Morchella septimelata.</title>
        <authorList>
            <person name="Wingfield B.D."/>
            <person name="Bills G.F."/>
            <person name="Dong Y."/>
            <person name="Huang W."/>
            <person name="Nel W.J."/>
            <person name="Swalarsk-Parry B.S."/>
            <person name="Vaghefi N."/>
            <person name="Wilken P.M."/>
            <person name="An Z."/>
            <person name="de Beer Z.W."/>
            <person name="De Vos L."/>
            <person name="Chen L."/>
            <person name="Duong T.A."/>
            <person name="Gao Y."/>
            <person name="Hammerbacher A."/>
            <person name="Kikkert J.R."/>
            <person name="Li Y."/>
            <person name="Li H."/>
            <person name="Li K."/>
            <person name="Li Q."/>
            <person name="Liu X."/>
            <person name="Ma X."/>
            <person name="Naidoo K."/>
            <person name="Pethybridge S.J."/>
            <person name="Sun J."/>
            <person name="Steenkamp E.T."/>
            <person name="van der Nest M.A."/>
            <person name="van Wyk S."/>
            <person name="Wingfield M.J."/>
            <person name="Xiong C."/>
            <person name="Yue Q."/>
            <person name="Zhang X."/>
        </authorList>
    </citation>
    <scope>NUCLEOTIDE SEQUENCE [LARGE SCALE GENOMIC DNA]</scope>
    <source>
        <strain evidence="3 4">BP5796</strain>
    </source>
</reference>
<accession>A0A3D8T194</accession>
<keyword evidence="1" id="KW-0732">Signal</keyword>
<sequence length="417" mass="44871">MFSLLRSLNVLLLPFLVALLPSLASGQQYEGETIPNSLPSVPGSELAYIKITDPKGSGSNLTLTNYISHNSAGDRVDGSSTKRAVIVIHGAERDPGTYMSNLLSALSQVPNSDVDFDSVAICAPYFPNRNDKTTGYPWDHLPKHAANLIAGHSLDGQFVNRYAAVGTELGLTTPISYWIGNPNSFVWFTTDRPLDDSDCSEYDVWRDGFTNYIEINTYGDAIVEAGRDAVLARYNSRSIAYGRGVQDLGDTSSTCAPGTTGGNRNERFFNFIKAFPPSCPNPGVVGPCSTIDYVQAGHDASVMFASSAGQDRLFLDNFNGTGDIAFDFGYPRRQTGDDPYPNSALNGTASTGPTVYYAGNMSYYGCFTDQDPRSLTYTAYSSISNTIGLCTSTCNDAGYTIAGMEYGSECYCGAPLT</sequence>
<dbReference type="InterPro" id="IPR029058">
    <property type="entry name" value="AB_hydrolase_fold"/>
</dbReference>
<dbReference type="OrthoDB" id="2019572at2759"/>
<dbReference type="InterPro" id="IPR002889">
    <property type="entry name" value="WSC_carb-bd"/>
</dbReference>
<proteinExistence type="predicted"/>
<keyword evidence="4" id="KW-1185">Reference proteome</keyword>
<dbReference type="PANTHER" id="PTHR35560">
    <property type="entry name" value="BLL0132 PROTEIN"/>
    <property type="match status" value="1"/>
</dbReference>
<evidence type="ECO:0000259" key="2">
    <source>
        <dbReference type="PROSITE" id="PS51212"/>
    </source>
</evidence>
<feature type="signal peptide" evidence="1">
    <location>
        <begin position="1"/>
        <end position="26"/>
    </location>
</feature>
<gene>
    <name evidence="3" type="ORF">BP5796_01736</name>
</gene>
<dbReference type="AlphaFoldDB" id="A0A3D8T194"/>